<evidence type="ECO:0000313" key="2">
    <source>
        <dbReference type="Proteomes" id="UP001059844"/>
    </source>
</evidence>
<dbReference type="Proteomes" id="UP001059844">
    <property type="component" value="Chromosome"/>
</dbReference>
<dbReference type="Pfam" id="PF11236">
    <property type="entry name" value="DUF3037"/>
    <property type="match status" value="1"/>
</dbReference>
<evidence type="ECO:0000313" key="1">
    <source>
        <dbReference type="EMBL" id="UUC47287.1"/>
    </source>
</evidence>
<reference evidence="1" key="1">
    <citation type="submission" date="2022-07" db="EMBL/GenBank/DDBJ databases">
        <title>Isolation, identification, and degradation of a PFOSA degrading strain from sewage treatment plant.</title>
        <authorList>
            <person name="Zhang L."/>
            <person name="Huo Y."/>
        </authorList>
    </citation>
    <scope>NUCLEOTIDE SEQUENCE</scope>
    <source>
        <strain evidence="1">C1</strain>
    </source>
</reference>
<accession>A0ABY5IYQ0</accession>
<dbReference type="RefSeq" id="WP_256552919.1">
    <property type="nucleotide sequence ID" value="NZ_CP101751.1"/>
</dbReference>
<gene>
    <name evidence="1" type="ORF">NOX80_08820</name>
</gene>
<dbReference type="EMBL" id="CP101751">
    <property type="protein sequence ID" value="UUC47287.1"/>
    <property type="molecule type" value="Genomic_DNA"/>
</dbReference>
<keyword evidence="2" id="KW-1185">Reference proteome</keyword>
<organism evidence="1 2">
    <name type="scientific">Flavobacterium cerinum</name>
    <dbReference type="NCBI Taxonomy" id="2502784"/>
    <lineage>
        <taxon>Bacteria</taxon>
        <taxon>Pseudomonadati</taxon>
        <taxon>Bacteroidota</taxon>
        <taxon>Flavobacteriia</taxon>
        <taxon>Flavobacteriales</taxon>
        <taxon>Flavobacteriaceae</taxon>
        <taxon>Flavobacterium</taxon>
    </lineage>
</organism>
<name>A0ABY5IYQ0_9FLAO</name>
<proteinExistence type="predicted"/>
<sequence length="288" mass="33640">MKTDFYTYCILKYKHSPYLDESINIGVLIYFEESKKFVFKYSKALNRIKSIYCDVPEKTIKEYIRQISKYLDGYRSEDTIFNSSEGLNLKSFISANILPDDSTVIQFCNFKTEPTRGLNEELIEKIILEKEFIDDIKGNLNQQQEPKIISHLYTELKKYGLENVAFKNRYKKDFNIQTNTGNFHFDFAWKNGVWNLVKPVGFDLKTPEGIIQKARNNLGEFTDFKSEVSETDYKCNLIVGEPIDHSLFKNYESALSILHKIPNIKIIEESMLKDYSQEIIEALSKSDI</sequence>
<protein>
    <submittedName>
        <fullName evidence="1">DUF3037 domain-containing protein</fullName>
    </submittedName>
</protein>
<dbReference type="InterPro" id="IPR021398">
    <property type="entry name" value="DUF3037"/>
</dbReference>